<gene>
    <name evidence="1" type="ORF">GCM10011588_44690</name>
</gene>
<name>A0A917VWS7_9NOCA</name>
<accession>A0A917VWS7</accession>
<keyword evidence="2" id="KW-1185">Reference proteome</keyword>
<proteinExistence type="predicted"/>
<protein>
    <submittedName>
        <fullName evidence="1">Uncharacterized protein</fullName>
    </submittedName>
</protein>
<reference evidence="1" key="1">
    <citation type="journal article" date="2014" name="Int. J. Syst. Evol. Microbiol.">
        <title>Complete genome sequence of Corynebacterium casei LMG S-19264T (=DSM 44701T), isolated from a smear-ripened cheese.</title>
        <authorList>
            <consortium name="US DOE Joint Genome Institute (JGI-PGF)"/>
            <person name="Walter F."/>
            <person name="Albersmeier A."/>
            <person name="Kalinowski J."/>
            <person name="Ruckert C."/>
        </authorList>
    </citation>
    <scope>NUCLEOTIDE SEQUENCE</scope>
    <source>
        <strain evidence="1">CGMCC 4.3508</strain>
    </source>
</reference>
<evidence type="ECO:0000313" key="1">
    <source>
        <dbReference type="EMBL" id="GGL24870.1"/>
    </source>
</evidence>
<dbReference type="Proteomes" id="UP000638263">
    <property type="component" value="Unassembled WGS sequence"/>
</dbReference>
<dbReference type="EMBL" id="BMMH01000009">
    <property type="protein sequence ID" value="GGL24870.1"/>
    <property type="molecule type" value="Genomic_DNA"/>
</dbReference>
<sequence length="62" mass="6830">MWHWTTRTGSFPEAVAFTRVTEPKPTITEAVAETEAGTEETETVENDTLCEVSRPIGYDLAG</sequence>
<evidence type="ECO:0000313" key="2">
    <source>
        <dbReference type="Proteomes" id="UP000638263"/>
    </source>
</evidence>
<dbReference type="RefSeq" id="WP_189094435.1">
    <property type="nucleotide sequence ID" value="NZ_BMMH01000009.1"/>
</dbReference>
<reference evidence="1" key="2">
    <citation type="submission" date="2020-09" db="EMBL/GenBank/DDBJ databases">
        <authorList>
            <person name="Sun Q."/>
            <person name="Zhou Y."/>
        </authorList>
    </citation>
    <scope>NUCLEOTIDE SEQUENCE</scope>
    <source>
        <strain evidence="1">CGMCC 4.3508</strain>
    </source>
</reference>
<comment type="caution">
    <text evidence="1">The sequence shown here is derived from an EMBL/GenBank/DDBJ whole genome shotgun (WGS) entry which is preliminary data.</text>
</comment>
<organism evidence="1 2">
    <name type="scientific">Nocardia jinanensis</name>
    <dbReference type="NCBI Taxonomy" id="382504"/>
    <lineage>
        <taxon>Bacteria</taxon>
        <taxon>Bacillati</taxon>
        <taxon>Actinomycetota</taxon>
        <taxon>Actinomycetes</taxon>
        <taxon>Mycobacteriales</taxon>
        <taxon>Nocardiaceae</taxon>
        <taxon>Nocardia</taxon>
    </lineage>
</organism>
<dbReference type="AlphaFoldDB" id="A0A917VWS7"/>